<protein>
    <submittedName>
        <fullName evidence="2">Uncharacterized protein</fullName>
    </submittedName>
</protein>
<evidence type="ECO:0000313" key="2">
    <source>
        <dbReference type="EMBL" id="MBB6629699.1"/>
    </source>
</evidence>
<comment type="caution">
    <text evidence="2">The sequence shown here is derived from an EMBL/GenBank/DDBJ whole genome shotgun (WGS) entry which is preliminary data.</text>
</comment>
<dbReference type="Proteomes" id="UP000523955">
    <property type="component" value="Unassembled WGS sequence"/>
</dbReference>
<proteinExistence type="predicted"/>
<dbReference type="AlphaFoldDB" id="A0A7X0VCE3"/>
<accession>A0A7X0VCE3</accession>
<gene>
    <name evidence="2" type="ORF">H5V45_20440</name>
</gene>
<organism evidence="2 3">
    <name type="scientific">Nocardioides luti</name>
    <dbReference type="NCBI Taxonomy" id="2761101"/>
    <lineage>
        <taxon>Bacteria</taxon>
        <taxon>Bacillati</taxon>
        <taxon>Actinomycetota</taxon>
        <taxon>Actinomycetes</taxon>
        <taxon>Propionibacteriales</taxon>
        <taxon>Nocardioidaceae</taxon>
        <taxon>Nocardioides</taxon>
    </lineage>
</organism>
<sequence>MATDLRLAYADIDQELFDVDQIPITARDVRSVGEMLFDVDYLARQLLMDVDGDAAGTLLRSWPTMVAAAEDLWASLPGRRPGVDERDRPITTLSAQAATIETSLSGRTAWPGQGPTSHRIDQMTQTFLNAAALVRRYGAEIPHEQPDAHRDLEAARTRIMHGLYLTAHAVNVALQQHGRDRVNDARSAGHRIHLAQHHSPYAIAPTGAWIDRISASENTARSYLSDRFAQALAGEAMRPVDDPGRLAQALANWDIQTHRALARELETSNILLITRTQGLIAGASMVLVDAAATAGALERSDRLIPAIAETGRSWSNLASRWGDLAPPGARLEEPLARAAAEVRAAYRQITHDKTTLASPEVIASRPGLPQAMHASLRAIEAGSELAVVVAEKADAPDLTGPARALSRRAHNDVEAGLATPPAEGDVVWVSPADILAKRLVPLPPPVAETLRAASDATIDATSSASAVVTVHMPSNERVPARVNTHQSPTGRNEVAPLTAGIPAKSRGR</sequence>
<dbReference type="RefSeq" id="WP_056680541.1">
    <property type="nucleotide sequence ID" value="NZ_JACKXE010000002.1"/>
</dbReference>
<reference evidence="2 3" key="1">
    <citation type="submission" date="2020-08" db="EMBL/GenBank/DDBJ databases">
        <authorList>
            <person name="Seo M.-J."/>
        </authorList>
    </citation>
    <scope>NUCLEOTIDE SEQUENCE [LARGE SCALE GENOMIC DNA]</scope>
    <source>
        <strain evidence="2 3">KIGAM211</strain>
    </source>
</reference>
<name>A0A7X0VCE3_9ACTN</name>
<evidence type="ECO:0000313" key="3">
    <source>
        <dbReference type="Proteomes" id="UP000523955"/>
    </source>
</evidence>
<dbReference type="EMBL" id="JACKXE010000002">
    <property type="protein sequence ID" value="MBB6629699.1"/>
    <property type="molecule type" value="Genomic_DNA"/>
</dbReference>
<evidence type="ECO:0000256" key="1">
    <source>
        <dbReference type="SAM" id="MobiDB-lite"/>
    </source>
</evidence>
<keyword evidence="3" id="KW-1185">Reference proteome</keyword>
<feature type="region of interest" description="Disordered" evidence="1">
    <location>
        <begin position="475"/>
        <end position="508"/>
    </location>
</feature>